<comment type="caution">
    <text evidence="1">The sequence shown here is derived from an EMBL/GenBank/DDBJ whole genome shotgun (WGS) entry which is preliminary data.</text>
</comment>
<dbReference type="Proteomes" id="UP001151699">
    <property type="component" value="Chromosome C"/>
</dbReference>
<reference evidence="1" key="1">
    <citation type="submission" date="2022-07" db="EMBL/GenBank/DDBJ databases">
        <authorList>
            <person name="Trinca V."/>
            <person name="Uliana J.V.C."/>
            <person name="Torres T.T."/>
            <person name="Ward R.J."/>
            <person name="Monesi N."/>
        </authorList>
    </citation>
    <scope>NUCLEOTIDE SEQUENCE</scope>
    <source>
        <strain evidence="1">HSMRA1968</strain>
        <tissue evidence="1">Whole embryos</tissue>
    </source>
</reference>
<dbReference type="AlphaFoldDB" id="A0A9Q0RXX2"/>
<protein>
    <submittedName>
        <fullName evidence="1">Uncharacterized protein</fullName>
    </submittedName>
</protein>
<proteinExistence type="predicted"/>
<dbReference type="EMBL" id="WJQU01000004">
    <property type="protein sequence ID" value="KAJ6636338.1"/>
    <property type="molecule type" value="Genomic_DNA"/>
</dbReference>
<sequence length="205" mass="23309">MPPRRRLIAIYNDVTHLRSHTFYGEKTVIMALRNVKAIQENTFVRLNVIQNYLMTPLKMSQTQPCKNMIALNVITIPPTCVDCNSRNLQAVIYGISFTALLDLQHGYDFPGFSIIVHTSYLKMSTASTICENSEFCTSIFLENLFDSIFPTKITKLGNIKRQNYLPAAKSNIKLCREGTPKLLRTSQNVYSVCLQIQNQDSTNFS</sequence>
<keyword evidence="2" id="KW-1185">Reference proteome</keyword>
<accession>A0A9Q0RXX2</accession>
<evidence type="ECO:0000313" key="1">
    <source>
        <dbReference type="EMBL" id="KAJ6636338.1"/>
    </source>
</evidence>
<name>A0A9Q0RXX2_9DIPT</name>
<gene>
    <name evidence="1" type="ORF">Bhyg_14926</name>
</gene>
<evidence type="ECO:0000313" key="2">
    <source>
        <dbReference type="Proteomes" id="UP001151699"/>
    </source>
</evidence>
<organism evidence="1 2">
    <name type="scientific">Pseudolycoriella hygida</name>
    <dbReference type="NCBI Taxonomy" id="35572"/>
    <lineage>
        <taxon>Eukaryota</taxon>
        <taxon>Metazoa</taxon>
        <taxon>Ecdysozoa</taxon>
        <taxon>Arthropoda</taxon>
        <taxon>Hexapoda</taxon>
        <taxon>Insecta</taxon>
        <taxon>Pterygota</taxon>
        <taxon>Neoptera</taxon>
        <taxon>Endopterygota</taxon>
        <taxon>Diptera</taxon>
        <taxon>Nematocera</taxon>
        <taxon>Sciaroidea</taxon>
        <taxon>Sciaridae</taxon>
        <taxon>Pseudolycoriella</taxon>
    </lineage>
</organism>